<sequence>MEEGGAAVDEEIVWIAEEPAVGEQGTVDVCPAQSEPESTVVSYHVSEPTSVPEAAPSSSEPQAEERLVEPCSAGNDAEEIPENVVWIVDEPIVKEEPREAISEVTPIAKSQKTFSEVEPEEHKAVNQTQDRPDGWPTREVPLENGICAALGSENGVSQGSKEESQPSKGSLDIGEDEKPKRRKSVQFSLDDKQVEQELRRPPMERPGKMKPFPSILHISPQRIDSMRTCDSELKEPTGAIFLPDHTIIVTDNQIGLILLSMTLDPICKANDPQWKSAQSPVYVRDRGSVLVSLLYKEKDSVEYHRYLAEFDINFLAVKKRILGPKWVDEYINSRDRISVAANGYIYLTVSDVAFSGVYELAPNGTWTELIHRYDHSFIDVQVLAIVGPITQLLVIEEKRGYVWHVSVRESRVVDRKLLAMVERPGALAVDQRGNLFVYDKSLGKIARIDTGDPLYRHLEDVALVQHPACHIAANFGILTVVEKLGKTVHLHRYWSMK</sequence>
<evidence type="ECO:0000313" key="2">
    <source>
        <dbReference type="EMBL" id="KAK0398074.1"/>
    </source>
</evidence>
<dbReference type="AlphaFoldDB" id="A0AA39LIA3"/>
<evidence type="ECO:0000313" key="3">
    <source>
        <dbReference type="Proteomes" id="UP001175271"/>
    </source>
</evidence>
<feature type="compositionally biased region" description="Basic and acidic residues" evidence="1">
    <location>
        <begin position="189"/>
        <end position="207"/>
    </location>
</feature>
<comment type="caution">
    <text evidence="2">The sequence shown here is derived from an EMBL/GenBank/DDBJ whole genome shotgun (WGS) entry which is preliminary data.</text>
</comment>
<feature type="compositionally biased region" description="Low complexity" evidence="1">
    <location>
        <begin position="46"/>
        <end position="61"/>
    </location>
</feature>
<feature type="region of interest" description="Disordered" evidence="1">
    <location>
        <begin position="33"/>
        <end position="68"/>
    </location>
</feature>
<gene>
    <name evidence="2" type="ORF">QR680_002416</name>
</gene>
<reference evidence="2" key="1">
    <citation type="submission" date="2023-06" db="EMBL/GenBank/DDBJ databases">
        <title>Genomic analysis of the entomopathogenic nematode Steinernema hermaphroditum.</title>
        <authorList>
            <person name="Schwarz E.M."/>
            <person name="Heppert J.K."/>
            <person name="Baniya A."/>
            <person name="Schwartz H.T."/>
            <person name="Tan C.-H."/>
            <person name="Antoshechkin I."/>
            <person name="Sternberg P.W."/>
            <person name="Goodrich-Blair H."/>
            <person name="Dillman A.R."/>
        </authorList>
    </citation>
    <scope>NUCLEOTIDE SEQUENCE</scope>
    <source>
        <strain evidence="2">PS9179</strain>
        <tissue evidence="2">Whole animal</tissue>
    </source>
</reference>
<dbReference type="SUPFAM" id="SSF63829">
    <property type="entry name" value="Calcium-dependent phosphotriesterase"/>
    <property type="match status" value="1"/>
</dbReference>
<feature type="region of interest" description="Disordered" evidence="1">
    <location>
        <begin position="111"/>
        <end position="214"/>
    </location>
</feature>
<accession>A0AA39LIA3</accession>
<proteinExistence type="predicted"/>
<keyword evidence="3" id="KW-1185">Reference proteome</keyword>
<name>A0AA39LIA3_9BILA</name>
<protein>
    <submittedName>
        <fullName evidence="2">Uncharacterized protein</fullName>
    </submittedName>
</protein>
<evidence type="ECO:0000256" key="1">
    <source>
        <dbReference type="SAM" id="MobiDB-lite"/>
    </source>
</evidence>
<dbReference type="EMBL" id="JAUCMV010000005">
    <property type="protein sequence ID" value="KAK0398074.1"/>
    <property type="molecule type" value="Genomic_DNA"/>
</dbReference>
<dbReference type="Proteomes" id="UP001175271">
    <property type="component" value="Unassembled WGS sequence"/>
</dbReference>
<organism evidence="2 3">
    <name type="scientific">Steinernema hermaphroditum</name>
    <dbReference type="NCBI Taxonomy" id="289476"/>
    <lineage>
        <taxon>Eukaryota</taxon>
        <taxon>Metazoa</taxon>
        <taxon>Ecdysozoa</taxon>
        <taxon>Nematoda</taxon>
        <taxon>Chromadorea</taxon>
        <taxon>Rhabditida</taxon>
        <taxon>Tylenchina</taxon>
        <taxon>Panagrolaimomorpha</taxon>
        <taxon>Strongyloidoidea</taxon>
        <taxon>Steinernematidae</taxon>
        <taxon>Steinernema</taxon>
    </lineage>
</organism>